<feature type="region of interest" description="Disordered" evidence="5">
    <location>
        <begin position="225"/>
        <end position="282"/>
    </location>
</feature>
<dbReference type="Gene3D" id="4.10.1100.10">
    <property type="entry name" value="Transcription factor, SBP-box domain"/>
    <property type="match status" value="1"/>
</dbReference>
<evidence type="ECO:0000259" key="6">
    <source>
        <dbReference type="PROSITE" id="PS51141"/>
    </source>
</evidence>
<dbReference type="PANTHER" id="PTHR31251:SF226">
    <property type="entry name" value="SQUAMOSA PROMOTER-BINDING-LIKE PROTEIN 6"/>
    <property type="match status" value="1"/>
</dbReference>
<evidence type="ECO:0000313" key="7">
    <source>
        <dbReference type="EMBL" id="KAK1281647.1"/>
    </source>
</evidence>
<reference evidence="7" key="1">
    <citation type="journal article" date="2023" name="Nat. Commun.">
        <title>Diploid and tetraploid genomes of Acorus and the evolution of monocots.</title>
        <authorList>
            <person name="Ma L."/>
            <person name="Liu K.W."/>
            <person name="Li Z."/>
            <person name="Hsiao Y.Y."/>
            <person name="Qi Y."/>
            <person name="Fu T."/>
            <person name="Tang G.D."/>
            <person name="Zhang D."/>
            <person name="Sun W.H."/>
            <person name="Liu D.K."/>
            <person name="Li Y."/>
            <person name="Chen G.Z."/>
            <person name="Liu X.D."/>
            <person name="Liao X.Y."/>
            <person name="Jiang Y.T."/>
            <person name="Yu X."/>
            <person name="Hao Y."/>
            <person name="Huang J."/>
            <person name="Zhao X.W."/>
            <person name="Ke S."/>
            <person name="Chen Y.Y."/>
            <person name="Wu W.L."/>
            <person name="Hsu J.L."/>
            <person name="Lin Y.F."/>
            <person name="Huang M.D."/>
            <person name="Li C.Y."/>
            <person name="Huang L."/>
            <person name="Wang Z.W."/>
            <person name="Zhao X."/>
            <person name="Zhong W.Y."/>
            <person name="Peng D.H."/>
            <person name="Ahmad S."/>
            <person name="Lan S."/>
            <person name="Zhang J.S."/>
            <person name="Tsai W.C."/>
            <person name="Van de Peer Y."/>
            <person name="Liu Z.J."/>
        </authorList>
    </citation>
    <scope>NUCLEOTIDE SEQUENCE</scope>
    <source>
        <strain evidence="7">CP</strain>
    </source>
</reference>
<feature type="compositionally biased region" description="Gly residues" evidence="5">
    <location>
        <begin position="270"/>
        <end position="282"/>
    </location>
</feature>
<dbReference type="Pfam" id="PF03110">
    <property type="entry name" value="SBP"/>
    <property type="match status" value="1"/>
</dbReference>
<evidence type="ECO:0000256" key="4">
    <source>
        <dbReference type="PROSITE-ProRule" id="PRU00470"/>
    </source>
</evidence>
<dbReference type="GO" id="GO:0005634">
    <property type="term" value="C:nucleus"/>
    <property type="evidence" value="ECO:0007669"/>
    <property type="project" value="InterPro"/>
</dbReference>
<evidence type="ECO:0000313" key="8">
    <source>
        <dbReference type="Proteomes" id="UP001180020"/>
    </source>
</evidence>
<keyword evidence="3" id="KW-0862">Zinc</keyword>
<keyword evidence="2 4" id="KW-0863">Zinc-finger</keyword>
<sequence>MNAGTLVGPSVCLNLDGWRVSIQVEVVGAGNRRSFVEVTRGSSTVGSLGGAGAVPGKIKEGLRGTGTEGRLVGRVDAVEGTRVSSGESAPGMVDRKGKGVMEGEGGSEVSHFRKGFLVSEKEDKGVGVTVPGSAGFGGQSVVVCQMGGVAPRGGVSVHPWLSAPAIPGQPCKVVSGGSGFSKEREKGSFKVDGGGHVEPFKHVVIQEGDREGGVERYVAVGWEEEGEGSRGFNSVDSINRRGRTPEGDWEVEEGEEDLPREIGSSSSSSAGGGGGGGVGGPVRRGGVPVVGCQAERCPADLTEAKKYHRRHKVCEHHAKASVVVVAGIRQRFCQQCSR</sequence>
<dbReference type="Proteomes" id="UP001180020">
    <property type="component" value="Unassembled WGS sequence"/>
</dbReference>
<evidence type="ECO:0000256" key="1">
    <source>
        <dbReference type="ARBA" id="ARBA00022723"/>
    </source>
</evidence>
<reference evidence="7" key="2">
    <citation type="submission" date="2023-06" db="EMBL/GenBank/DDBJ databases">
        <authorList>
            <person name="Ma L."/>
            <person name="Liu K.-W."/>
            <person name="Li Z."/>
            <person name="Hsiao Y.-Y."/>
            <person name="Qi Y."/>
            <person name="Fu T."/>
            <person name="Tang G."/>
            <person name="Zhang D."/>
            <person name="Sun W.-H."/>
            <person name="Liu D.-K."/>
            <person name="Li Y."/>
            <person name="Chen G.-Z."/>
            <person name="Liu X.-D."/>
            <person name="Liao X.-Y."/>
            <person name="Jiang Y.-T."/>
            <person name="Yu X."/>
            <person name="Hao Y."/>
            <person name="Huang J."/>
            <person name="Zhao X.-W."/>
            <person name="Ke S."/>
            <person name="Chen Y.-Y."/>
            <person name="Wu W.-L."/>
            <person name="Hsu J.-L."/>
            <person name="Lin Y.-F."/>
            <person name="Huang M.-D."/>
            <person name="Li C.-Y."/>
            <person name="Huang L."/>
            <person name="Wang Z.-W."/>
            <person name="Zhao X."/>
            <person name="Zhong W.-Y."/>
            <person name="Peng D.-H."/>
            <person name="Ahmad S."/>
            <person name="Lan S."/>
            <person name="Zhang J.-S."/>
            <person name="Tsai W.-C."/>
            <person name="Van De Peer Y."/>
            <person name="Liu Z.-J."/>
        </authorList>
    </citation>
    <scope>NUCLEOTIDE SEQUENCE</scope>
    <source>
        <strain evidence="7">CP</strain>
        <tissue evidence="7">Leaves</tissue>
    </source>
</reference>
<dbReference type="InterPro" id="IPR036893">
    <property type="entry name" value="SBP_sf"/>
</dbReference>
<dbReference type="PROSITE" id="PS51141">
    <property type="entry name" value="ZF_SBP"/>
    <property type="match status" value="1"/>
</dbReference>
<keyword evidence="1" id="KW-0479">Metal-binding</keyword>
<dbReference type="AlphaFoldDB" id="A0AAV9BZV3"/>
<evidence type="ECO:0000256" key="5">
    <source>
        <dbReference type="SAM" id="MobiDB-lite"/>
    </source>
</evidence>
<dbReference type="GO" id="GO:0003677">
    <property type="term" value="F:DNA binding"/>
    <property type="evidence" value="ECO:0007669"/>
    <property type="project" value="InterPro"/>
</dbReference>
<proteinExistence type="predicted"/>
<feature type="compositionally biased region" description="Acidic residues" evidence="5">
    <location>
        <begin position="247"/>
        <end position="258"/>
    </location>
</feature>
<dbReference type="GO" id="GO:0008270">
    <property type="term" value="F:zinc ion binding"/>
    <property type="evidence" value="ECO:0007669"/>
    <property type="project" value="UniProtKB-KW"/>
</dbReference>
<name>A0AAV9BZV3_ACOCL</name>
<protein>
    <submittedName>
        <fullName evidence="7">Protein LIGULELESS 1</fullName>
    </submittedName>
</protein>
<accession>A0AAV9BZV3</accession>
<keyword evidence="8" id="KW-1185">Reference proteome</keyword>
<evidence type="ECO:0000256" key="2">
    <source>
        <dbReference type="ARBA" id="ARBA00022771"/>
    </source>
</evidence>
<dbReference type="InterPro" id="IPR004333">
    <property type="entry name" value="SBP_dom"/>
</dbReference>
<organism evidence="7 8">
    <name type="scientific">Acorus calamus</name>
    <name type="common">Sweet flag</name>
    <dbReference type="NCBI Taxonomy" id="4465"/>
    <lineage>
        <taxon>Eukaryota</taxon>
        <taxon>Viridiplantae</taxon>
        <taxon>Streptophyta</taxon>
        <taxon>Embryophyta</taxon>
        <taxon>Tracheophyta</taxon>
        <taxon>Spermatophyta</taxon>
        <taxon>Magnoliopsida</taxon>
        <taxon>Liliopsida</taxon>
        <taxon>Acoraceae</taxon>
        <taxon>Acorus</taxon>
    </lineage>
</organism>
<feature type="region of interest" description="Disordered" evidence="5">
    <location>
        <begin position="81"/>
        <end position="107"/>
    </location>
</feature>
<evidence type="ECO:0000256" key="3">
    <source>
        <dbReference type="ARBA" id="ARBA00022833"/>
    </source>
</evidence>
<comment type="caution">
    <text evidence="7">The sequence shown here is derived from an EMBL/GenBank/DDBJ whole genome shotgun (WGS) entry which is preliminary data.</text>
</comment>
<feature type="domain" description="SBP-type" evidence="6">
    <location>
        <begin position="289"/>
        <end position="338"/>
    </location>
</feature>
<gene>
    <name evidence="7" type="primary">LG1</name>
    <name evidence="7" type="ORF">QJS10_CPB22g00230</name>
</gene>
<dbReference type="InterPro" id="IPR044817">
    <property type="entry name" value="SBP-like"/>
</dbReference>
<dbReference type="SUPFAM" id="SSF103612">
    <property type="entry name" value="SBT domain"/>
    <property type="match status" value="1"/>
</dbReference>
<dbReference type="PANTHER" id="PTHR31251">
    <property type="entry name" value="SQUAMOSA PROMOTER-BINDING-LIKE PROTEIN 4"/>
    <property type="match status" value="1"/>
</dbReference>
<dbReference type="EMBL" id="JAUJYO010000022">
    <property type="protein sequence ID" value="KAK1281647.1"/>
    <property type="molecule type" value="Genomic_DNA"/>
</dbReference>